<evidence type="ECO:0000313" key="4">
    <source>
        <dbReference type="Proteomes" id="UP000530928"/>
    </source>
</evidence>
<dbReference type="InterPro" id="IPR015141">
    <property type="entry name" value="PLipase_A2_prok/fun"/>
</dbReference>
<dbReference type="Pfam" id="PF09056">
    <property type="entry name" value="Phospholip_A2_3"/>
    <property type="match status" value="1"/>
</dbReference>
<dbReference type="SUPFAM" id="SSF50370">
    <property type="entry name" value="Ricin B-like lectins"/>
    <property type="match status" value="1"/>
</dbReference>
<proteinExistence type="predicted"/>
<feature type="chain" id="PRO_5031110493" description="Ricin B lectin domain-containing protein" evidence="1">
    <location>
        <begin position="24"/>
        <end position="311"/>
    </location>
</feature>
<dbReference type="RefSeq" id="WP_181608785.1">
    <property type="nucleotide sequence ID" value="NZ_BAABAM010000001.1"/>
</dbReference>
<keyword evidence="1" id="KW-0732">Signal</keyword>
<dbReference type="SUPFAM" id="SSF48619">
    <property type="entry name" value="Phospholipase A2, PLA2"/>
    <property type="match status" value="1"/>
</dbReference>
<organism evidence="3 4">
    <name type="scientific">Nonomuraea soli</name>
    <dbReference type="NCBI Taxonomy" id="1032476"/>
    <lineage>
        <taxon>Bacteria</taxon>
        <taxon>Bacillati</taxon>
        <taxon>Actinomycetota</taxon>
        <taxon>Actinomycetes</taxon>
        <taxon>Streptosporangiales</taxon>
        <taxon>Streptosporangiaceae</taxon>
        <taxon>Nonomuraea</taxon>
    </lineage>
</organism>
<gene>
    <name evidence="3" type="ORF">HNR30_001392</name>
</gene>
<dbReference type="CDD" id="cd00161">
    <property type="entry name" value="beta-trefoil_Ricin-like"/>
    <property type="match status" value="1"/>
</dbReference>
<feature type="domain" description="Ricin B lectin" evidence="2">
    <location>
        <begin position="165"/>
        <end position="309"/>
    </location>
</feature>
<feature type="signal peptide" evidence="1">
    <location>
        <begin position="1"/>
        <end position="23"/>
    </location>
</feature>
<dbReference type="InterPro" id="IPR035992">
    <property type="entry name" value="Ricin_B-like_lectins"/>
</dbReference>
<comment type="caution">
    <text evidence="3">The sequence shown here is derived from an EMBL/GenBank/DDBJ whole genome shotgun (WGS) entry which is preliminary data.</text>
</comment>
<dbReference type="Gene3D" id="1.20.90.10">
    <property type="entry name" value="Phospholipase A2 domain"/>
    <property type="match status" value="1"/>
</dbReference>
<dbReference type="Pfam" id="PF00652">
    <property type="entry name" value="Ricin_B_lectin"/>
    <property type="match status" value="1"/>
</dbReference>
<protein>
    <recommendedName>
        <fullName evidence="2">Ricin B lectin domain-containing protein</fullName>
    </recommendedName>
</protein>
<dbReference type="GO" id="GO:0004623">
    <property type="term" value="F:phospholipase A2 activity"/>
    <property type="evidence" value="ECO:0007669"/>
    <property type="project" value="InterPro"/>
</dbReference>
<keyword evidence="4" id="KW-1185">Reference proteome</keyword>
<dbReference type="PROSITE" id="PS50231">
    <property type="entry name" value="RICIN_B_LECTIN"/>
    <property type="match status" value="1"/>
</dbReference>
<dbReference type="GO" id="GO:0006644">
    <property type="term" value="P:phospholipid metabolic process"/>
    <property type="evidence" value="ECO:0007669"/>
    <property type="project" value="InterPro"/>
</dbReference>
<dbReference type="InterPro" id="IPR036444">
    <property type="entry name" value="PLipase_A2_dom_sf"/>
</dbReference>
<sequence length="311" mass="34342">MNRLQKTSTILATTILAAATVLAAPSLGSTIGTTSADIYERTDYYLFSASLEEFAGVWNAQPKSGADALLSWSADDCSKSPDAFLGRKFDDACRRHDFGYRNYKLQGRFTEANRRRIDDTLRSDLLKACGNGSSLSARACRTTARLYRRVVRIAGDWFAKGRIPVAVVIPSSRSGRCLDAPRSSAANGTPVSLWDCNNQNRRNGVQTAAFRNIKGMGTLEFAVNGGRKCLDADLNTIGGNGTKVQLWDCNGQSQQFWIVTGKDHRGYEIRNGRDVTKCLDADLNTIGGNGTRVQLWDCNGQSQQRWRTLYW</sequence>
<evidence type="ECO:0000259" key="2">
    <source>
        <dbReference type="SMART" id="SM00458"/>
    </source>
</evidence>
<dbReference type="SMART" id="SM00458">
    <property type="entry name" value="RICIN"/>
    <property type="match status" value="1"/>
</dbReference>
<dbReference type="AlphaFoldDB" id="A0A7W0CFG6"/>
<dbReference type="Gene3D" id="2.80.10.50">
    <property type="match status" value="2"/>
</dbReference>
<dbReference type="Proteomes" id="UP000530928">
    <property type="component" value="Unassembled WGS sequence"/>
</dbReference>
<dbReference type="InterPro" id="IPR000772">
    <property type="entry name" value="Ricin_B_lectin"/>
</dbReference>
<dbReference type="EMBL" id="JACDUR010000001">
    <property type="protein sequence ID" value="MBA2890057.1"/>
    <property type="molecule type" value="Genomic_DNA"/>
</dbReference>
<name>A0A7W0CFG6_9ACTN</name>
<accession>A0A7W0CFG6</accession>
<evidence type="ECO:0000256" key="1">
    <source>
        <dbReference type="SAM" id="SignalP"/>
    </source>
</evidence>
<evidence type="ECO:0000313" key="3">
    <source>
        <dbReference type="EMBL" id="MBA2890057.1"/>
    </source>
</evidence>
<dbReference type="GO" id="GO:0050482">
    <property type="term" value="P:arachidonate secretion"/>
    <property type="evidence" value="ECO:0007669"/>
    <property type="project" value="InterPro"/>
</dbReference>
<reference evidence="3 4" key="1">
    <citation type="submission" date="2020-07" db="EMBL/GenBank/DDBJ databases">
        <title>Genomic Encyclopedia of Type Strains, Phase IV (KMG-IV): sequencing the most valuable type-strain genomes for metagenomic binning, comparative biology and taxonomic classification.</title>
        <authorList>
            <person name="Goeker M."/>
        </authorList>
    </citation>
    <scope>NUCLEOTIDE SEQUENCE [LARGE SCALE GENOMIC DNA]</scope>
    <source>
        <strain evidence="3 4">DSM 45533</strain>
    </source>
</reference>